<gene>
    <name evidence="1" type="ORF">L1F33_02860</name>
</gene>
<name>A0ABY5SZF5_9SPHN</name>
<dbReference type="RefSeq" id="WP_265559723.1">
    <property type="nucleotide sequence ID" value="NZ_CP092471.1"/>
</dbReference>
<organism evidence="1 2">
    <name type="scientific">Qipengyuania spongiae</name>
    <dbReference type="NCBI Taxonomy" id="2909673"/>
    <lineage>
        <taxon>Bacteria</taxon>
        <taxon>Pseudomonadati</taxon>
        <taxon>Pseudomonadota</taxon>
        <taxon>Alphaproteobacteria</taxon>
        <taxon>Sphingomonadales</taxon>
        <taxon>Erythrobacteraceae</taxon>
        <taxon>Qipengyuania</taxon>
    </lineage>
</organism>
<protein>
    <recommendedName>
        <fullName evidence="3">DUF2382 domain-containing protein</fullName>
    </recommendedName>
</protein>
<evidence type="ECO:0000313" key="2">
    <source>
        <dbReference type="Proteomes" id="UP001065265"/>
    </source>
</evidence>
<sequence length="239" mass="26408">MARIGRIALIPTLALGRMPSPLRAAEIAVHPPTSPMRLRRVVERDLADGKLLIVTRDWQCEFVRESEDITVSGRQVAVEVDAPPALAPLSAIEKNRVDEGLFPARLDLTGQIVSMNTAQDDTAIRKGVDVARTIFASMPPGPLDGADPEAFMVQLIGTSAQAISRVPRDLFYPVAGEWTETRSVDLGDTQGEIEIRVLTTTRPDGLLERTERAVRTRYGGRDRHSRECQFCRKARQLSN</sequence>
<reference evidence="1" key="1">
    <citation type="submission" date="2022-02" db="EMBL/GenBank/DDBJ databases">
        <title>Qipengyuania spongiae sp. nov., isolated from marine sponge.</title>
        <authorList>
            <person name="Li Z."/>
            <person name="Zhang M."/>
        </authorList>
    </citation>
    <scope>NUCLEOTIDE SEQUENCE</scope>
    <source>
        <strain evidence="1">PHS-Z21</strain>
    </source>
</reference>
<dbReference type="Proteomes" id="UP001065265">
    <property type="component" value="Chromosome"/>
</dbReference>
<keyword evidence="2" id="KW-1185">Reference proteome</keyword>
<evidence type="ECO:0000313" key="1">
    <source>
        <dbReference type="EMBL" id="UVI39917.1"/>
    </source>
</evidence>
<proteinExistence type="predicted"/>
<accession>A0ABY5SZF5</accession>
<dbReference type="EMBL" id="CP092471">
    <property type="protein sequence ID" value="UVI39917.1"/>
    <property type="molecule type" value="Genomic_DNA"/>
</dbReference>
<evidence type="ECO:0008006" key="3">
    <source>
        <dbReference type="Google" id="ProtNLM"/>
    </source>
</evidence>